<evidence type="ECO:0000313" key="3">
    <source>
        <dbReference type="Proteomes" id="UP000475862"/>
    </source>
</evidence>
<proteinExistence type="predicted"/>
<dbReference type="AlphaFoldDB" id="A0A6G0TYS8"/>
<feature type="transmembrane region" description="Helical" evidence="1">
    <location>
        <begin position="18"/>
        <end position="45"/>
    </location>
</feature>
<accession>A0A6G0TYS8</accession>
<dbReference type="EMBL" id="VYZN01000014">
    <property type="protein sequence ID" value="KAE9540053.1"/>
    <property type="molecule type" value="Genomic_DNA"/>
</dbReference>
<keyword evidence="1" id="KW-1133">Transmembrane helix</keyword>
<reference evidence="2 3" key="1">
    <citation type="submission" date="2019-08" db="EMBL/GenBank/DDBJ databases">
        <title>The genome of the soybean aphid Biotype 1, its phylome, world population structure and adaptation to the North American continent.</title>
        <authorList>
            <person name="Giordano R."/>
            <person name="Donthu R.K."/>
            <person name="Hernandez A.G."/>
            <person name="Wright C.L."/>
            <person name="Zimin A.V."/>
        </authorList>
    </citation>
    <scope>NUCLEOTIDE SEQUENCE [LARGE SCALE GENOMIC DNA]</scope>
    <source>
        <tissue evidence="2">Whole aphids</tissue>
    </source>
</reference>
<evidence type="ECO:0000313" key="2">
    <source>
        <dbReference type="EMBL" id="KAE9540053.1"/>
    </source>
</evidence>
<name>A0A6G0TYS8_APHGL</name>
<sequence length="313" mass="35956">MDINKIISITLNLTTYNILILSSSVIAIISLILTSFSIFSIKWPLSELDSISSMPDILFFDLLNVNVILSPPFIFFDSKFNSISIASYSSERSLGGLISRCRCIDHKYYYDNLMNIFDYNSRHMYPVDNLYKNLDLLDMYSHNILCTSTIRDTFHWHASNKHLYNRLHNDLIHILGHILFINFYIRKKVKQSESIKVQLPISQNCPINPGGQTHADLVGSLHQLSPISSIETSLTSSSSKNKKLPLFGHWAIRKSSNQFPKLLLYPGKKSTFSNSFQKNREKQKKNDGKTAIFTQNQFSTKSIFFMIVIKTNH</sequence>
<comment type="caution">
    <text evidence="2">The sequence shown here is derived from an EMBL/GenBank/DDBJ whole genome shotgun (WGS) entry which is preliminary data.</text>
</comment>
<organism evidence="2 3">
    <name type="scientific">Aphis glycines</name>
    <name type="common">Soybean aphid</name>
    <dbReference type="NCBI Taxonomy" id="307491"/>
    <lineage>
        <taxon>Eukaryota</taxon>
        <taxon>Metazoa</taxon>
        <taxon>Ecdysozoa</taxon>
        <taxon>Arthropoda</taxon>
        <taxon>Hexapoda</taxon>
        <taxon>Insecta</taxon>
        <taxon>Pterygota</taxon>
        <taxon>Neoptera</taxon>
        <taxon>Paraneoptera</taxon>
        <taxon>Hemiptera</taxon>
        <taxon>Sternorrhyncha</taxon>
        <taxon>Aphidomorpha</taxon>
        <taxon>Aphidoidea</taxon>
        <taxon>Aphididae</taxon>
        <taxon>Aphidini</taxon>
        <taxon>Aphis</taxon>
        <taxon>Aphis</taxon>
    </lineage>
</organism>
<keyword evidence="1" id="KW-0472">Membrane</keyword>
<evidence type="ECO:0000256" key="1">
    <source>
        <dbReference type="SAM" id="Phobius"/>
    </source>
</evidence>
<protein>
    <submittedName>
        <fullName evidence="2">Uncharacterized protein</fullName>
    </submittedName>
</protein>
<dbReference type="Proteomes" id="UP000475862">
    <property type="component" value="Unassembled WGS sequence"/>
</dbReference>
<gene>
    <name evidence="2" type="ORF">AGLY_005305</name>
</gene>
<keyword evidence="3" id="KW-1185">Reference proteome</keyword>
<keyword evidence="1" id="KW-0812">Transmembrane</keyword>